<sequence length="394" mass="42659">MTEYGVICRKTWRCMLALPVRDQVKYWSLASVGVLGVIWVLGDVMLPFILAMAVAYMLDPVADRLESFGLSRVLATVVITASAAFVFILIALLVVPTLSRQATDLVASVPQFIEDFQKLLTARFPEILDDKSQLHQSLLQIGETIQSRGGELLSTAIASVMSIFNVMMVLFLVPVITFYLLLDWDHMVAEVDELLPRDHAPVLRRLAREIDQTLASFIRGQGTVCLILGVFYAAALMLAGLKFGLVTGAIAGALTFIPYVGALVGGVLSIGLALFQFWGGTEVIDGQTVTEATDWVRIGLVVGIFALGQFFEGNILTPKLVGSSIGLHPVWLIFSLTAFGTLFGFVGMLIAVPVAAAIGVVTRFAIEQYQDSRLYTGINADDQDATQSDVSGHP</sequence>
<dbReference type="Pfam" id="PF01594">
    <property type="entry name" value="AI-2E_transport"/>
    <property type="match status" value="1"/>
</dbReference>
<accession>A0A1Y5SK28</accession>
<evidence type="ECO:0000256" key="2">
    <source>
        <dbReference type="ARBA" id="ARBA00009773"/>
    </source>
</evidence>
<evidence type="ECO:0000256" key="8">
    <source>
        <dbReference type="SAM" id="Phobius"/>
    </source>
</evidence>
<evidence type="ECO:0000313" key="10">
    <source>
        <dbReference type="Proteomes" id="UP000193307"/>
    </source>
</evidence>
<keyword evidence="5 8" id="KW-0812">Transmembrane</keyword>
<keyword evidence="7 8" id="KW-0472">Membrane</keyword>
<dbReference type="PANTHER" id="PTHR21716:SF53">
    <property type="entry name" value="PERMEASE PERM-RELATED"/>
    <property type="match status" value="1"/>
</dbReference>
<keyword evidence="4" id="KW-1003">Cell membrane</keyword>
<evidence type="ECO:0000313" key="9">
    <source>
        <dbReference type="EMBL" id="SLN42256.1"/>
    </source>
</evidence>
<feature type="transmembrane region" description="Helical" evidence="8">
    <location>
        <begin position="70"/>
        <end position="95"/>
    </location>
</feature>
<dbReference type="STRING" id="658057.SAMN04488032_10475"/>
<dbReference type="PANTHER" id="PTHR21716">
    <property type="entry name" value="TRANSMEMBRANE PROTEIN"/>
    <property type="match status" value="1"/>
</dbReference>
<dbReference type="Proteomes" id="UP000193307">
    <property type="component" value="Unassembled WGS sequence"/>
</dbReference>
<keyword evidence="3" id="KW-0813">Transport</keyword>
<feature type="transmembrane region" description="Helical" evidence="8">
    <location>
        <begin position="331"/>
        <end position="361"/>
    </location>
</feature>
<evidence type="ECO:0000256" key="7">
    <source>
        <dbReference type="ARBA" id="ARBA00023136"/>
    </source>
</evidence>
<evidence type="ECO:0000256" key="6">
    <source>
        <dbReference type="ARBA" id="ARBA00022989"/>
    </source>
</evidence>
<proteinExistence type="inferred from homology"/>
<keyword evidence="10" id="KW-1185">Reference proteome</keyword>
<evidence type="ECO:0000256" key="5">
    <source>
        <dbReference type="ARBA" id="ARBA00022692"/>
    </source>
</evidence>
<organism evidence="9 10">
    <name type="scientific">Pacificibacter marinus</name>
    <dbReference type="NCBI Taxonomy" id="658057"/>
    <lineage>
        <taxon>Bacteria</taxon>
        <taxon>Pseudomonadati</taxon>
        <taxon>Pseudomonadota</taxon>
        <taxon>Alphaproteobacteria</taxon>
        <taxon>Rhodobacterales</taxon>
        <taxon>Roseobacteraceae</taxon>
        <taxon>Pacificibacter</taxon>
    </lineage>
</organism>
<feature type="transmembrane region" description="Helical" evidence="8">
    <location>
        <begin position="156"/>
        <end position="182"/>
    </location>
</feature>
<feature type="transmembrane region" description="Helical" evidence="8">
    <location>
        <begin position="256"/>
        <end position="275"/>
    </location>
</feature>
<dbReference type="GO" id="GO:0005886">
    <property type="term" value="C:plasma membrane"/>
    <property type="evidence" value="ECO:0007669"/>
    <property type="project" value="UniProtKB-SubCell"/>
</dbReference>
<dbReference type="InterPro" id="IPR002549">
    <property type="entry name" value="AI-2E-like"/>
</dbReference>
<gene>
    <name evidence="9" type="primary">tqsA</name>
    <name evidence="9" type="ORF">PAM7971_02002</name>
</gene>
<comment type="similarity">
    <text evidence="2">Belongs to the autoinducer-2 exporter (AI-2E) (TC 2.A.86) family.</text>
</comment>
<comment type="subcellular location">
    <subcellularLocation>
        <location evidence="1">Cell membrane</location>
        <topology evidence="1">Multi-pass membrane protein</topology>
    </subcellularLocation>
</comment>
<feature type="transmembrane region" description="Helical" evidence="8">
    <location>
        <begin position="26"/>
        <end position="58"/>
    </location>
</feature>
<keyword evidence="6 8" id="KW-1133">Transmembrane helix</keyword>
<dbReference type="GO" id="GO:0055085">
    <property type="term" value="P:transmembrane transport"/>
    <property type="evidence" value="ECO:0007669"/>
    <property type="project" value="TreeGrafter"/>
</dbReference>
<evidence type="ECO:0000256" key="1">
    <source>
        <dbReference type="ARBA" id="ARBA00004651"/>
    </source>
</evidence>
<reference evidence="9 10" key="1">
    <citation type="submission" date="2017-03" db="EMBL/GenBank/DDBJ databases">
        <authorList>
            <person name="Afonso C.L."/>
            <person name="Miller P.J."/>
            <person name="Scott M.A."/>
            <person name="Spackman E."/>
            <person name="Goraichik I."/>
            <person name="Dimitrov K.M."/>
            <person name="Suarez D.L."/>
            <person name="Swayne D.E."/>
        </authorList>
    </citation>
    <scope>NUCLEOTIDE SEQUENCE [LARGE SCALE GENOMIC DNA]</scope>
    <source>
        <strain evidence="9 10">CECT 7971</strain>
    </source>
</reference>
<protein>
    <submittedName>
        <fullName evidence="9">AI-2 transport protein TqsA</fullName>
    </submittedName>
</protein>
<dbReference type="EMBL" id="FWFW01000005">
    <property type="protein sequence ID" value="SLN42256.1"/>
    <property type="molecule type" value="Genomic_DNA"/>
</dbReference>
<evidence type="ECO:0000256" key="4">
    <source>
        <dbReference type="ARBA" id="ARBA00022475"/>
    </source>
</evidence>
<evidence type="ECO:0000256" key="3">
    <source>
        <dbReference type="ARBA" id="ARBA00022448"/>
    </source>
</evidence>
<feature type="transmembrane region" description="Helical" evidence="8">
    <location>
        <begin position="295"/>
        <end position="311"/>
    </location>
</feature>
<feature type="transmembrane region" description="Helical" evidence="8">
    <location>
        <begin position="224"/>
        <end position="250"/>
    </location>
</feature>
<dbReference type="AlphaFoldDB" id="A0A1Y5SK28"/>
<name>A0A1Y5SK28_9RHOB</name>